<dbReference type="PANTHER" id="PTHR44846:SF17">
    <property type="entry name" value="GNTR-FAMILY TRANSCRIPTIONAL REGULATOR"/>
    <property type="match status" value="1"/>
</dbReference>
<dbReference type="PRINTS" id="PR00035">
    <property type="entry name" value="HTHGNTR"/>
</dbReference>
<accession>A0ABP3JLP6</accession>
<evidence type="ECO:0000313" key="7">
    <source>
        <dbReference type="Proteomes" id="UP001499895"/>
    </source>
</evidence>
<sequence>MPENPTDPHAPRAPYMEVLEVLTAEIKAGTYAPGALIPSDAALCERFGVARETARRAVKVLRERGLIRTEWGRGSRVVDHSAAPDPSTAGDPDDGNG</sequence>
<name>A0ABP3JLP6_9ACTN</name>
<keyword evidence="1" id="KW-0805">Transcription regulation</keyword>
<dbReference type="Pfam" id="PF00392">
    <property type="entry name" value="GntR"/>
    <property type="match status" value="1"/>
</dbReference>
<evidence type="ECO:0000256" key="3">
    <source>
        <dbReference type="ARBA" id="ARBA00023163"/>
    </source>
</evidence>
<keyword evidence="3" id="KW-0804">Transcription</keyword>
<dbReference type="Proteomes" id="UP001499895">
    <property type="component" value="Unassembled WGS sequence"/>
</dbReference>
<evidence type="ECO:0000313" key="6">
    <source>
        <dbReference type="EMBL" id="GAA0456023.1"/>
    </source>
</evidence>
<keyword evidence="7" id="KW-1185">Reference proteome</keyword>
<dbReference type="EMBL" id="BAAAHB010000013">
    <property type="protein sequence ID" value="GAA0456023.1"/>
    <property type="molecule type" value="Genomic_DNA"/>
</dbReference>
<protein>
    <recommendedName>
        <fullName evidence="5">HTH gntR-type domain-containing protein</fullName>
    </recommendedName>
</protein>
<dbReference type="PANTHER" id="PTHR44846">
    <property type="entry name" value="MANNOSYL-D-GLYCERATE TRANSPORT/METABOLISM SYSTEM REPRESSOR MNGR-RELATED"/>
    <property type="match status" value="1"/>
</dbReference>
<organism evidence="6 7">
    <name type="scientific">Streptomyces stramineus</name>
    <dbReference type="NCBI Taxonomy" id="173861"/>
    <lineage>
        <taxon>Bacteria</taxon>
        <taxon>Bacillati</taxon>
        <taxon>Actinomycetota</taxon>
        <taxon>Actinomycetes</taxon>
        <taxon>Kitasatosporales</taxon>
        <taxon>Streptomycetaceae</taxon>
        <taxon>Streptomyces</taxon>
    </lineage>
</organism>
<dbReference type="SUPFAM" id="SSF46785">
    <property type="entry name" value="Winged helix' DNA-binding domain"/>
    <property type="match status" value="1"/>
</dbReference>
<evidence type="ECO:0000259" key="5">
    <source>
        <dbReference type="PROSITE" id="PS50949"/>
    </source>
</evidence>
<dbReference type="CDD" id="cd07377">
    <property type="entry name" value="WHTH_GntR"/>
    <property type="match status" value="1"/>
</dbReference>
<evidence type="ECO:0000256" key="1">
    <source>
        <dbReference type="ARBA" id="ARBA00023015"/>
    </source>
</evidence>
<evidence type="ECO:0000256" key="2">
    <source>
        <dbReference type="ARBA" id="ARBA00023125"/>
    </source>
</evidence>
<dbReference type="PROSITE" id="PS50949">
    <property type="entry name" value="HTH_GNTR"/>
    <property type="match status" value="1"/>
</dbReference>
<proteinExistence type="predicted"/>
<dbReference type="Gene3D" id="1.10.10.10">
    <property type="entry name" value="Winged helix-like DNA-binding domain superfamily/Winged helix DNA-binding domain"/>
    <property type="match status" value="1"/>
</dbReference>
<dbReference type="InterPro" id="IPR036388">
    <property type="entry name" value="WH-like_DNA-bd_sf"/>
</dbReference>
<reference evidence="7" key="1">
    <citation type="journal article" date="2019" name="Int. J. Syst. Evol. Microbiol.">
        <title>The Global Catalogue of Microorganisms (GCM) 10K type strain sequencing project: providing services to taxonomists for standard genome sequencing and annotation.</title>
        <authorList>
            <consortium name="The Broad Institute Genomics Platform"/>
            <consortium name="The Broad Institute Genome Sequencing Center for Infectious Disease"/>
            <person name="Wu L."/>
            <person name="Ma J."/>
        </authorList>
    </citation>
    <scope>NUCLEOTIDE SEQUENCE [LARGE SCALE GENOMIC DNA]</scope>
    <source>
        <strain evidence="7">JCM 10649</strain>
    </source>
</reference>
<dbReference type="InterPro" id="IPR050679">
    <property type="entry name" value="Bact_HTH_transcr_reg"/>
</dbReference>
<feature type="domain" description="HTH gntR-type" evidence="5">
    <location>
        <begin position="12"/>
        <end position="80"/>
    </location>
</feature>
<comment type="caution">
    <text evidence="6">The sequence shown here is derived from an EMBL/GenBank/DDBJ whole genome shotgun (WGS) entry which is preliminary data.</text>
</comment>
<dbReference type="RefSeq" id="WP_344088530.1">
    <property type="nucleotide sequence ID" value="NZ_BAAAHB010000013.1"/>
</dbReference>
<keyword evidence="2" id="KW-0238">DNA-binding</keyword>
<gene>
    <name evidence="6" type="ORF">GCM10009544_18440</name>
</gene>
<feature type="region of interest" description="Disordered" evidence="4">
    <location>
        <begin position="71"/>
        <end position="97"/>
    </location>
</feature>
<dbReference type="InterPro" id="IPR036390">
    <property type="entry name" value="WH_DNA-bd_sf"/>
</dbReference>
<dbReference type="InterPro" id="IPR000524">
    <property type="entry name" value="Tscrpt_reg_HTH_GntR"/>
</dbReference>
<dbReference type="SMART" id="SM00345">
    <property type="entry name" value="HTH_GNTR"/>
    <property type="match status" value="1"/>
</dbReference>
<evidence type="ECO:0000256" key="4">
    <source>
        <dbReference type="SAM" id="MobiDB-lite"/>
    </source>
</evidence>